<evidence type="ECO:0000313" key="3">
    <source>
        <dbReference type="Proteomes" id="UP000823934"/>
    </source>
</evidence>
<dbReference type="AlphaFoldDB" id="A0A9D1TUP5"/>
<dbReference type="GO" id="GO:0022857">
    <property type="term" value="F:transmembrane transporter activity"/>
    <property type="evidence" value="ECO:0007669"/>
    <property type="project" value="UniProtKB-UniRule"/>
</dbReference>
<dbReference type="InterPro" id="IPR003744">
    <property type="entry name" value="YhhQ"/>
</dbReference>
<dbReference type="PANTHER" id="PTHR34300:SF1">
    <property type="entry name" value="QUEUOSINE PRECURSOR TRANSPORTER"/>
    <property type="match status" value="1"/>
</dbReference>
<feature type="transmembrane region" description="Helical" evidence="1">
    <location>
        <begin position="73"/>
        <end position="92"/>
    </location>
</feature>
<comment type="similarity">
    <text evidence="1">Belongs to the vitamin uptake transporter (VUT/ECF) (TC 2.A.88) family. Q precursor transporter subfamily.</text>
</comment>
<dbReference type="EMBL" id="DXHP01000136">
    <property type="protein sequence ID" value="HIW06905.1"/>
    <property type="molecule type" value="Genomic_DNA"/>
</dbReference>
<keyword evidence="1" id="KW-0813">Transport</keyword>
<feature type="transmembrane region" description="Helical" evidence="1">
    <location>
        <begin position="14"/>
        <end position="33"/>
    </location>
</feature>
<feature type="transmembrane region" description="Helical" evidence="1">
    <location>
        <begin position="112"/>
        <end position="131"/>
    </location>
</feature>
<dbReference type="GO" id="GO:0005886">
    <property type="term" value="C:plasma membrane"/>
    <property type="evidence" value="ECO:0007669"/>
    <property type="project" value="UniProtKB-SubCell"/>
</dbReference>
<dbReference type="Pfam" id="PF02592">
    <property type="entry name" value="Vut_1"/>
    <property type="match status" value="1"/>
</dbReference>
<comment type="function">
    <text evidence="1">Involved in the import of queuosine (Q) precursors, required for Q precursor salvage.</text>
</comment>
<feature type="transmembrane region" description="Helical" evidence="1">
    <location>
        <begin position="143"/>
        <end position="166"/>
    </location>
</feature>
<accession>A0A9D1TUP5</accession>
<sequence>MEQFIYRSEEKSRALPWLVLFHIIVIASSNFLVQIPMELFGFHSTWGAFSYPFIFLATDLTVRIFGAAPARRIIFFTMFPALIVSYLISVLFDGGAWQGSMAFVAFNRGVAQIAFASFAAYVIGQMMDIVVFNRFRQNYQWWIAPFLSGIIGNLVDTIAFFGIAFFKTDDPYMAEHLVEVASVDYFFKMGISVLLFLPAYGVILKVITQSLIGKAARYQEP</sequence>
<dbReference type="PANTHER" id="PTHR34300">
    <property type="entry name" value="QUEUOSINE PRECURSOR TRANSPORTER-RELATED"/>
    <property type="match status" value="1"/>
</dbReference>
<comment type="caution">
    <text evidence="2">The sequence shown here is derived from an EMBL/GenBank/DDBJ whole genome shotgun (WGS) entry which is preliminary data.</text>
</comment>
<evidence type="ECO:0000256" key="1">
    <source>
        <dbReference type="HAMAP-Rule" id="MF_02088"/>
    </source>
</evidence>
<name>A0A9D1TUP5_9GAMM</name>
<reference evidence="2" key="1">
    <citation type="journal article" date="2021" name="PeerJ">
        <title>Extensive microbial diversity within the chicken gut microbiome revealed by metagenomics and culture.</title>
        <authorList>
            <person name="Gilroy R."/>
            <person name="Ravi A."/>
            <person name="Getino M."/>
            <person name="Pursley I."/>
            <person name="Horton D.L."/>
            <person name="Alikhan N.F."/>
            <person name="Baker D."/>
            <person name="Gharbi K."/>
            <person name="Hall N."/>
            <person name="Watson M."/>
            <person name="Adriaenssens E.M."/>
            <person name="Foster-Nyarko E."/>
            <person name="Jarju S."/>
            <person name="Secka A."/>
            <person name="Antonio M."/>
            <person name="Oren A."/>
            <person name="Chaudhuri R.R."/>
            <person name="La Ragione R."/>
            <person name="Hildebrand F."/>
            <person name="Pallen M.J."/>
        </authorList>
    </citation>
    <scope>NUCLEOTIDE SEQUENCE</scope>
    <source>
        <strain evidence="2">CHK160-9182</strain>
    </source>
</reference>
<protein>
    <recommendedName>
        <fullName evidence="1">Probable queuosine precursor transporter</fullName>
        <shortName evidence="1">Q precursor transporter</shortName>
    </recommendedName>
</protein>
<keyword evidence="1" id="KW-0472">Membrane</keyword>
<feature type="transmembrane region" description="Helical" evidence="1">
    <location>
        <begin position="186"/>
        <end position="207"/>
    </location>
</feature>
<dbReference type="NCBIfam" id="TIGR00697">
    <property type="entry name" value="queuosine precursor transporter"/>
    <property type="match status" value="1"/>
</dbReference>
<reference evidence="2" key="2">
    <citation type="submission" date="2021-04" db="EMBL/GenBank/DDBJ databases">
        <authorList>
            <person name="Gilroy R."/>
        </authorList>
    </citation>
    <scope>NUCLEOTIDE SEQUENCE</scope>
    <source>
        <strain evidence="2">CHK160-9182</strain>
    </source>
</reference>
<gene>
    <name evidence="2" type="ORF">H9889_06220</name>
</gene>
<evidence type="ECO:0000313" key="2">
    <source>
        <dbReference type="EMBL" id="HIW06905.1"/>
    </source>
</evidence>
<dbReference type="NCBIfam" id="NF008406">
    <property type="entry name" value="PRK11212.1"/>
    <property type="match status" value="1"/>
</dbReference>
<feature type="transmembrane region" description="Helical" evidence="1">
    <location>
        <begin position="45"/>
        <end position="66"/>
    </location>
</feature>
<dbReference type="HAMAP" id="MF_02088">
    <property type="entry name" value="Q_prec_transport"/>
    <property type="match status" value="1"/>
</dbReference>
<organism evidence="2 3">
    <name type="scientific">Candidatus Ignatzschineria merdigallinarum</name>
    <dbReference type="NCBI Taxonomy" id="2838621"/>
    <lineage>
        <taxon>Bacteria</taxon>
        <taxon>Pseudomonadati</taxon>
        <taxon>Pseudomonadota</taxon>
        <taxon>Gammaproteobacteria</taxon>
        <taxon>Cardiobacteriales</taxon>
        <taxon>Ignatzschineriaceae</taxon>
        <taxon>Ignatzschineria</taxon>
    </lineage>
</organism>
<keyword evidence="1" id="KW-1133">Transmembrane helix</keyword>
<dbReference type="Proteomes" id="UP000823934">
    <property type="component" value="Unassembled WGS sequence"/>
</dbReference>
<keyword evidence="1" id="KW-0812">Transmembrane</keyword>
<comment type="subcellular location">
    <subcellularLocation>
        <location evidence="1">Cell inner membrane</location>
        <topology evidence="1">Multi-pass membrane protein</topology>
    </subcellularLocation>
</comment>
<keyword evidence="1" id="KW-1003">Cell membrane</keyword>
<proteinExistence type="inferred from homology"/>
<keyword evidence="1" id="KW-0997">Cell inner membrane</keyword>